<evidence type="ECO:0000313" key="1">
    <source>
        <dbReference type="EMBL" id="KAJ5071695.1"/>
    </source>
</evidence>
<dbReference type="OMA" id="CKLEVEW"/>
<comment type="caution">
    <text evidence="1">The sequence shown here is derived from an EMBL/GenBank/DDBJ whole genome shotgun (WGS) entry which is preliminary data.</text>
</comment>
<protein>
    <submittedName>
        <fullName evidence="1">Osmc family peroxiredoxin</fullName>
    </submittedName>
</protein>
<name>A0A9Q0LFW1_ANAIG</name>
<keyword evidence="2" id="KW-1185">Reference proteome</keyword>
<sequence length="174" mass="19467">MLSAISVKPKKSFSSLFLRSASKLFPIKVSGVSQQKEPLHIKIQAEKYQFDIDEPKKIGGTETGPSPLHVMLSSLAGCEVVLFRLVARQKKVQIGEVQIEVNGELDPTSFRNPDIFPGFQKIEVEMKLESEADDKTIHEVFELAEKKCPIASIVGTHPKITFTSKWERLSKSKN</sequence>
<dbReference type="PANTHER" id="PTHR35368">
    <property type="entry name" value="HYDROPEROXIDE REDUCTASE"/>
    <property type="match status" value="1"/>
</dbReference>
<dbReference type="AlphaFoldDB" id="A0A9Q0LFW1"/>
<dbReference type="Pfam" id="PF02566">
    <property type="entry name" value="OsmC"/>
    <property type="match status" value="1"/>
</dbReference>
<dbReference type="Gene3D" id="3.30.300.20">
    <property type="match status" value="1"/>
</dbReference>
<accession>A0A9Q0LFW1</accession>
<evidence type="ECO:0000313" key="2">
    <source>
        <dbReference type="Proteomes" id="UP001149090"/>
    </source>
</evidence>
<dbReference type="Proteomes" id="UP001149090">
    <property type="component" value="Unassembled WGS sequence"/>
</dbReference>
<dbReference type="EMBL" id="JAPDFW010000086">
    <property type="protein sequence ID" value="KAJ5071695.1"/>
    <property type="molecule type" value="Genomic_DNA"/>
</dbReference>
<dbReference type="InterPro" id="IPR015946">
    <property type="entry name" value="KH_dom-like_a/b"/>
</dbReference>
<proteinExistence type="predicted"/>
<dbReference type="OrthoDB" id="3906254at2759"/>
<dbReference type="InterPro" id="IPR052924">
    <property type="entry name" value="OsmC/Ohr_hydroprdx_reductase"/>
</dbReference>
<dbReference type="PANTHER" id="PTHR35368:SF1">
    <property type="entry name" value="HYDROPEROXIDE REDUCTASE"/>
    <property type="match status" value="1"/>
</dbReference>
<reference evidence="1" key="1">
    <citation type="submission" date="2022-10" db="EMBL/GenBank/DDBJ databases">
        <title>Novel sulphate-reducing endosymbionts in the free-living metamonad Anaeramoeba.</title>
        <authorList>
            <person name="Jerlstrom-Hultqvist J."/>
            <person name="Cepicka I."/>
            <person name="Gallot-Lavallee L."/>
            <person name="Salas-Leiva D."/>
            <person name="Curtis B.A."/>
            <person name="Zahonova K."/>
            <person name="Pipaliya S."/>
            <person name="Dacks J."/>
            <person name="Roger A.J."/>
        </authorList>
    </citation>
    <scope>NUCLEOTIDE SEQUENCE</scope>
    <source>
        <strain evidence="1">BMAN</strain>
    </source>
</reference>
<dbReference type="InterPro" id="IPR003718">
    <property type="entry name" value="OsmC/Ohr_fam"/>
</dbReference>
<dbReference type="InterPro" id="IPR036102">
    <property type="entry name" value="OsmC/Ohrsf"/>
</dbReference>
<gene>
    <name evidence="1" type="ORF">M0811_10104</name>
</gene>
<organism evidence="1 2">
    <name type="scientific">Anaeramoeba ignava</name>
    <name type="common">Anaerobic marine amoeba</name>
    <dbReference type="NCBI Taxonomy" id="1746090"/>
    <lineage>
        <taxon>Eukaryota</taxon>
        <taxon>Metamonada</taxon>
        <taxon>Anaeramoebidae</taxon>
        <taxon>Anaeramoeba</taxon>
    </lineage>
</organism>
<dbReference type="SUPFAM" id="SSF82784">
    <property type="entry name" value="OsmC-like"/>
    <property type="match status" value="1"/>
</dbReference>